<evidence type="ECO:0000256" key="1">
    <source>
        <dbReference type="ARBA" id="ARBA00008857"/>
    </source>
</evidence>
<dbReference type="Gene3D" id="1.10.150.130">
    <property type="match status" value="1"/>
</dbReference>
<evidence type="ECO:0000313" key="9">
    <source>
        <dbReference type="EMBL" id="MBB5966627.1"/>
    </source>
</evidence>
<dbReference type="AlphaFoldDB" id="A0A841DCW0"/>
<dbReference type="Pfam" id="PF00589">
    <property type="entry name" value="Phage_integrase"/>
    <property type="match status" value="1"/>
</dbReference>
<gene>
    <name evidence="9" type="ORF">FHS22_005919</name>
</gene>
<comment type="similarity">
    <text evidence="1">Belongs to the 'phage' integrase family.</text>
</comment>
<evidence type="ECO:0000256" key="4">
    <source>
        <dbReference type="ARBA" id="ARBA00023172"/>
    </source>
</evidence>
<sequence>MTVYDRWHKSRPEPGEAKCSEHKRVPTAKHGQGARWQVRYRDEKGQQLKRNFERKADADRFDVTRRADEPRGEWIDPKLGQTRFQVYAQTWMASRLHKPGTAMTYAGHLKNHINPVFGLVPLISIRPTAVQRWVKDLHVKGLAPRTVETVYVIFSSVMRGAVRDGMIRRSPCVDIRLPEPDKTTIRLLSPAEVIALYRAMRPEYAPLVLLGAAAGLRQGEALGLAVDRIDFAEGMLTVDQQVVVIDRRPVLAPPKTRASVRDVPVPAVLADALAEHIDRCEPEDVLFRTTRGNLIRRDYFNADVLRPAILAAGVPADMTFHDLRHTFASTALAEGVPISEVSRWLGHESITTTVDLYGHLVPEASERARTALDNAFASALGSAGCAPDVPSQGFDLPG</sequence>
<evidence type="ECO:0000256" key="3">
    <source>
        <dbReference type="ARBA" id="ARBA00023125"/>
    </source>
</evidence>
<evidence type="ECO:0000259" key="8">
    <source>
        <dbReference type="PROSITE" id="PS51900"/>
    </source>
</evidence>
<dbReference type="PROSITE" id="PS51900">
    <property type="entry name" value="CB"/>
    <property type="match status" value="1"/>
</dbReference>
<keyword evidence="10" id="KW-1185">Reference proteome</keyword>
<dbReference type="GO" id="GO:0003677">
    <property type="term" value="F:DNA binding"/>
    <property type="evidence" value="ECO:0007669"/>
    <property type="project" value="UniProtKB-UniRule"/>
</dbReference>
<accession>A0A841DCW0</accession>
<evidence type="ECO:0000256" key="5">
    <source>
        <dbReference type="PROSITE-ProRule" id="PRU01248"/>
    </source>
</evidence>
<dbReference type="Gene3D" id="1.10.443.10">
    <property type="entry name" value="Intergrase catalytic core"/>
    <property type="match status" value="1"/>
</dbReference>
<evidence type="ECO:0000256" key="2">
    <source>
        <dbReference type="ARBA" id="ARBA00022908"/>
    </source>
</evidence>
<protein>
    <submittedName>
        <fullName evidence="9">Integrase</fullName>
    </submittedName>
</protein>
<dbReference type="Proteomes" id="UP000562352">
    <property type="component" value="Unassembled WGS sequence"/>
</dbReference>
<dbReference type="RefSeq" id="WP_184946894.1">
    <property type="nucleotide sequence ID" value="NZ_BAAAWZ010000001.1"/>
</dbReference>
<comment type="caution">
    <text evidence="9">The sequence shown here is derived from an EMBL/GenBank/DDBJ whole genome shotgun (WGS) entry which is preliminary data.</text>
</comment>
<dbReference type="SUPFAM" id="SSF56349">
    <property type="entry name" value="DNA breaking-rejoining enzymes"/>
    <property type="match status" value="1"/>
</dbReference>
<dbReference type="InterPro" id="IPR004107">
    <property type="entry name" value="Integrase_SAM-like_N"/>
</dbReference>
<evidence type="ECO:0000259" key="7">
    <source>
        <dbReference type="PROSITE" id="PS51898"/>
    </source>
</evidence>
<dbReference type="InterPro" id="IPR011010">
    <property type="entry name" value="DNA_brk_join_enz"/>
</dbReference>
<dbReference type="InterPro" id="IPR044068">
    <property type="entry name" value="CB"/>
</dbReference>
<keyword evidence="3 5" id="KW-0238">DNA-binding</keyword>
<feature type="domain" description="Tyr recombinase" evidence="7">
    <location>
        <begin position="183"/>
        <end position="373"/>
    </location>
</feature>
<dbReference type="GO" id="GO:0015074">
    <property type="term" value="P:DNA integration"/>
    <property type="evidence" value="ECO:0007669"/>
    <property type="project" value="UniProtKB-KW"/>
</dbReference>
<reference evidence="9 10" key="1">
    <citation type="submission" date="2020-08" db="EMBL/GenBank/DDBJ databases">
        <title>Genomic Encyclopedia of Type Strains, Phase III (KMG-III): the genomes of soil and plant-associated and newly described type strains.</title>
        <authorList>
            <person name="Whitman W."/>
        </authorList>
    </citation>
    <scope>NUCLEOTIDE SEQUENCE [LARGE SCALE GENOMIC DNA]</scope>
    <source>
        <strain evidence="9 10">CECT 3303</strain>
    </source>
</reference>
<proteinExistence type="inferred from homology"/>
<dbReference type="PROSITE" id="PS51898">
    <property type="entry name" value="TYR_RECOMBINASE"/>
    <property type="match status" value="1"/>
</dbReference>
<dbReference type="InterPro" id="IPR050090">
    <property type="entry name" value="Tyrosine_recombinase_XerCD"/>
</dbReference>
<dbReference type="PANTHER" id="PTHR30349:SF64">
    <property type="entry name" value="PROPHAGE INTEGRASE INTD-RELATED"/>
    <property type="match status" value="1"/>
</dbReference>
<feature type="region of interest" description="Disordered" evidence="6">
    <location>
        <begin position="1"/>
        <end position="35"/>
    </location>
</feature>
<dbReference type="InterPro" id="IPR002104">
    <property type="entry name" value="Integrase_catalytic"/>
</dbReference>
<evidence type="ECO:0000256" key="6">
    <source>
        <dbReference type="SAM" id="MobiDB-lite"/>
    </source>
</evidence>
<evidence type="ECO:0000313" key="10">
    <source>
        <dbReference type="Proteomes" id="UP000562352"/>
    </source>
</evidence>
<organism evidence="9 10">
    <name type="scientific">Planomonospora venezuelensis</name>
    <dbReference type="NCBI Taxonomy" id="1999"/>
    <lineage>
        <taxon>Bacteria</taxon>
        <taxon>Bacillati</taxon>
        <taxon>Actinomycetota</taxon>
        <taxon>Actinomycetes</taxon>
        <taxon>Streptosporangiales</taxon>
        <taxon>Streptosporangiaceae</taxon>
        <taxon>Planomonospora</taxon>
    </lineage>
</organism>
<dbReference type="InterPro" id="IPR010998">
    <property type="entry name" value="Integrase_recombinase_N"/>
</dbReference>
<dbReference type="EMBL" id="JACHJJ010000025">
    <property type="protein sequence ID" value="MBB5966627.1"/>
    <property type="molecule type" value="Genomic_DNA"/>
</dbReference>
<keyword evidence="2" id="KW-0229">DNA integration</keyword>
<name>A0A841DCW0_PLAVE</name>
<feature type="domain" description="Core-binding (CB)" evidence="8">
    <location>
        <begin position="82"/>
        <end position="162"/>
    </location>
</feature>
<dbReference type="PANTHER" id="PTHR30349">
    <property type="entry name" value="PHAGE INTEGRASE-RELATED"/>
    <property type="match status" value="1"/>
</dbReference>
<keyword evidence="4" id="KW-0233">DNA recombination</keyword>
<dbReference type="CDD" id="cd01189">
    <property type="entry name" value="INT_ICEBs1_C_like"/>
    <property type="match status" value="1"/>
</dbReference>
<feature type="compositionally biased region" description="Basic and acidic residues" evidence="6">
    <location>
        <begin position="1"/>
        <end position="24"/>
    </location>
</feature>
<dbReference type="InterPro" id="IPR013762">
    <property type="entry name" value="Integrase-like_cat_sf"/>
</dbReference>
<dbReference type="GO" id="GO:0006310">
    <property type="term" value="P:DNA recombination"/>
    <property type="evidence" value="ECO:0007669"/>
    <property type="project" value="UniProtKB-KW"/>
</dbReference>
<dbReference type="Pfam" id="PF14659">
    <property type="entry name" value="Phage_int_SAM_3"/>
    <property type="match status" value="1"/>
</dbReference>